<accession>A0A1F5RX28</accession>
<sequence>MEARRNIINDLVYPELSYKIIGILFSVYNELGYGYKEKYYEQAVAEHFLRNKIKFKRQLPYKIKYLGKVIGINYLDFLVEDKIILELKQGNYFSRQNIKQVNAYLKITHLRLAILANFTSQGILFKRLVNIK</sequence>
<protein>
    <recommendedName>
        <fullName evidence="3">GxxExxY protein</fullName>
    </recommendedName>
</protein>
<dbReference type="Proteomes" id="UP000177691">
    <property type="component" value="Unassembled WGS sequence"/>
</dbReference>
<dbReference type="AlphaFoldDB" id="A0A1F5RX28"/>
<evidence type="ECO:0000313" key="1">
    <source>
        <dbReference type="EMBL" id="OGF18601.1"/>
    </source>
</evidence>
<dbReference type="InterPro" id="IPR026350">
    <property type="entry name" value="GxxExxY"/>
</dbReference>
<proteinExistence type="predicted"/>
<evidence type="ECO:0008006" key="3">
    <source>
        <dbReference type="Google" id="ProtNLM"/>
    </source>
</evidence>
<dbReference type="Pfam" id="PF13366">
    <property type="entry name" value="PDDEXK_3"/>
    <property type="match status" value="1"/>
</dbReference>
<organism evidence="1 2">
    <name type="scientific">Candidatus Falkowbacteria bacterium RIFCSPHIGHO2_02_FULL_45_15</name>
    <dbReference type="NCBI Taxonomy" id="1797987"/>
    <lineage>
        <taxon>Bacteria</taxon>
        <taxon>Candidatus Falkowiibacteriota</taxon>
    </lineage>
</organism>
<comment type="caution">
    <text evidence="1">The sequence shown here is derived from an EMBL/GenBank/DDBJ whole genome shotgun (WGS) entry which is preliminary data.</text>
</comment>
<dbReference type="EMBL" id="MFFU01000042">
    <property type="protein sequence ID" value="OGF18601.1"/>
    <property type="molecule type" value="Genomic_DNA"/>
</dbReference>
<reference evidence="1 2" key="1">
    <citation type="journal article" date="2016" name="Nat. Commun.">
        <title>Thousands of microbial genomes shed light on interconnected biogeochemical processes in an aquifer system.</title>
        <authorList>
            <person name="Anantharaman K."/>
            <person name="Brown C.T."/>
            <person name="Hug L.A."/>
            <person name="Sharon I."/>
            <person name="Castelle C.J."/>
            <person name="Probst A.J."/>
            <person name="Thomas B.C."/>
            <person name="Singh A."/>
            <person name="Wilkins M.J."/>
            <person name="Karaoz U."/>
            <person name="Brodie E.L."/>
            <person name="Williams K.H."/>
            <person name="Hubbard S.S."/>
            <person name="Banfield J.F."/>
        </authorList>
    </citation>
    <scope>NUCLEOTIDE SEQUENCE [LARGE SCALE GENOMIC DNA]</scope>
</reference>
<name>A0A1F5RX28_9BACT</name>
<gene>
    <name evidence="1" type="ORF">A3D54_04205</name>
</gene>
<dbReference type="NCBIfam" id="TIGR04256">
    <property type="entry name" value="GxxExxY"/>
    <property type="match status" value="1"/>
</dbReference>
<evidence type="ECO:0000313" key="2">
    <source>
        <dbReference type="Proteomes" id="UP000177691"/>
    </source>
</evidence>